<sequence>MSTSNQQNLVDSVANERPPMLEKKNYIPWENKPTEHIFEPLSKMTKGNKKQYIANVKVMNYLLQAIPNDIYNLVDACKNAKDIWERIKRLMFGSDVTSHVRHSRLMDEFDKFAEKEGELLESCQSTPSFSTAGNLSGAKYVTMVHYNQTGDTVSYDELYDSLVQFEPHVLASRAKKASMNHDPLALLANLNASLSQSHANSSYLPQPYYVTHPSSVADYEDEYKGELQRDSQVDKLTSAMMLFARAITQKFYTPTNNRICTSSNTRNQAVIQDGRVDIQTKNAGYGGKSTRMQGDKTGIKHLMQELGMMKKPRVPDAKYIEEQMLLAMKDEAGSNLKDEENDFMLDSSYGDETLEELTVAVNASNKVHEQVNRVKRKTIIHTSDDDQIDSNIIFNDPYVENNNGTSEHDSNAHYEYHDIQMLAYNVQREAENKKTIKQ</sequence>
<comment type="caution">
    <text evidence="1">The sequence shown here is derived from an EMBL/GenBank/DDBJ whole genome shotgun (WGS) entry which is preliminary data.</text>
</comment>
<name>A0ABQ4XEN8_9ASTR</name>
<reference evidence="1" key="2">
    <citation type="submission" date="2022-01" db="EMBL/GenBank/DDBJ databases">
        <authorList>
            <person name="Yamashiro T."/>
            <person name="Shiraishi A."/>
            <person name="Satake H."/>
            <person name="Nakayama K."/>
        </authorList>
    </citation>
    <scope>NUCLEOTIDE SEQUENCE</scope>
</reference>
<accession>A0ABQ4XEN8</accession>
<dbReference type="EMBL" id="BQNB010009454">
    <property type="protein sequence ID" value="GJS63754.1"/>
    <property type="molecule type" value="Genomic_DNA"/>
</dbReference>
<dbReference type="Proteomes" id="UP001151760">
    <property type="component" value="Unassembled WGS sequence"/>
</dbReference>
<proteinExistence type="predicted"/>
<keyword evidence="2" id="KW-1185">Reference proteome</keyword>
<gene>
    <name evidence="1" type="ORF">Tco_0678318</name>
</gene>
<evidence type="ECO:0000313" key="1">
    <source>
        <dbReference type="EMBL" id="GJS63754.1"/>
    </source>
</evidence>
<evidence type="ECO:0008006" key="3">
    <source>
        <dbReference type="Google" id="ProtNLM"/>
    </source>
</evidence>
<evidence type="ECO:0000313" key="2">
    <source>
        <dbReference type="Proteomes" id="UP001151760"/>
    </source>
</evidence>
<reference evidence="1" key="1">
    <citation type="journal article" date="2022" name="Int. J. Mol. Sci.">
        <title>Draft Genome of Tanacetum Coccineum: Genomic Comparison of Closely Related Tanacetum-Family Plants.</title>
        <authorList>
            <person name="Yamashiro T."/>
            <person name="Shiraishi A."/>
            <person name="Nakayama K."/>
            <person name="Satake H."/>
        </authorList>
    </citation>
    <scope>NUCLEOTIDE SEQUENCE</scope>
</reference>
<organism evidence="1 2">
    <name type="scientific">Tanacetum coccineum</name>
    <dbReference type="NCBI Taxonomy" id="301880"/>
    <lineage>
        <taxon>Eukaryota</taxon>
        <taxon>Viridiplantae</taxon>
        <taxon>Streptophyta</taxon>
        <taxon>Embryophyta</taxon>
        <taxon>Tracheophyta</taxon>
        <taxon>Spermatophyta</taxon>
        <taxon>Magnoliopsida</taxon>
        <taxon>eudicotyledons</taxon>
        <taxon>Gunneridae</taxon>
        <taxon>Pentapetalae</taxon>
        <taxon>asterids</taxon>
        <taxon>campanulids</taxon>
        <taxon>Asterales</taxon>
        <taxon>Asteraceae</taxon>
        <taxon>Asteroideae</taxon>
        <taxon>Anthemideae</taxon>
        <taxon>Anthemidinae</taxon>
        <taxon>Tanacetum</taxon>
    </lineage>
</organism>
<protein>
    <recommendedName>
        <fullName evidence="3">Integrase, catalytic region, zinc finger, CCHC-type, peptidase aspartic, catalytic</fullName>
    </recommendedName>
</protein>